<name>A0AAD6UZ46_9AGAR</name>
<reference evidence="1" key="1">
    <citation type="submission" date="2023-03" db="EMBL/GenBank/DDBJ databases">
        <title>Massive genome expansion in bonnet fungi (Mycena s.s.) driven by repeated elements and novel gene families across ecological guilds.</title>
        <authorList>
            <consortium name="Lawrence Berkeley National Laboratory"/>
            <person name="Harder C.B."/>
            <person name="Miyauchi S."/>
            <person name="Viragh M."/>
            <person name="Kuo A."/>
            <person name="Thoen E."/>
            <person name="Andreopoulos B."/>
            <person name="Lu D."/>
            <person name="Skrede I."/>
            <person name="Drula E."/>
            <person name="Henrissat B."/>
            <person name="Morin E."/>
            <person name="Kohler A."/>
            <person name="Barry K."/>
            <person name="LaButti K."/>
            <person name="Morin E."/>
            <person name="Salamov A."/>
            <person name="Lipzen A."/>
            <person name="Mereny Z."/>
            <person name="Hegedus B."/>
            <person name="Baldrian P."/>
            <person name="Stursova M."/>
            <person name="Weitz H."/>
            <person name="Taylor A."/>
            <person name="Grigoriev I.V."/>
            <person name="Nagy L.G."/>
            <person name="Martin F."/>
            <person name="Kauserud H."/>
        </authorList>
    </citation>
    <scope>NUCLEOTIDE SEQUENCE</scope>
    <source>
        <strain evidence="1">9144</strain>
    </source>
</reference>
<dbReference type="EMBL" id="JARJCW010000074">
    <property type="protein sequence ID" value="KAJ7198178.1"/>
    <property type="molecule type" value="Genomic_DNA"/>
</dbReference>
<evidence type="ECO:0000313" key="2">
    <source>
        <dbReference type="Proteomes" id="UP001219525"/>
    </source>
</evidence>
<accession>A0AAD6UZ46</accession>
<protein>
    <submittedName>
        <fullName evidence="1">Uncharacterized protein</fullName>
    </submittedName>
</protein>
<sequence length="219" mass="24226">MRPQFALGITQLTVFVVQPQSIAQRVEIPSTQVISTVSVWRSLLSLRFHGCPPAPRISYLPLPGQSVARRPRIPPLFPINLELGISSVHTTLLTDPIPPFTTISVRDLAGSVLCNISTGPFALTSAEFAEFLHHFVRSSLPSRGNLAPRVLKSVQAHFLSRHGPNGRETWQRYNETTRFGAPTGLDLLLGHTLLWSLHPDPWGVWVATVDVAKDPGWQH</sequence>
<dbReference type="Proteomes" id="UP001219525">
    <property type="component" value="Unassembled WGS sequence"/>
</dbReference>
<dbReference type="AlphaFoldDB" id="A0AAD6UZ46"/>
<proteinExistence type="predicted"/>
<keyword evidence="2" id="KW-1185">Reference proteome</keyword>
<comment type="caution">
    <text evidence="1">The sequence shown here is derived from an EMBL/GenBank/DDBJ whole genome shotgun (WGS) entry which is preliminary data.</text>
</comment>
<organism evidence="1 2">
    <name type="scientific">Mycena pura</name>
    <dbReference type="NCBI Taxonomy" id="153505"/>
    <lineage>
        <taxon>Eukaryota</taxon>
        <taxon>Fungi</taxon>
        <taxon>Dikarya</taxon>
        <taxon>Basidiomycota</taxon>
        <taxon>Agaricomycotina</taxon>
        <taxon>Agaricomycetes</taxon>
        <taxon>Agaricomycetidae</taxon>
        <taxon>Agaricales</taxon>
        <taxon>Marasmiineae</taxon>
        <taxon>Mycenaceae</taxon>
        <taxon>Mycena</taxon>
    </lineage>
</organism>
<gene>
    <name evidence="1" type="ORF">GGX14DRAFT_470440</name>
</gene>
<evidence type="ECO:0000313" key="1">
    <source>
        <dbReference type="EMBL" id="KAJ7198178.1"/>
    </source>
</evidence>